<dbReference type="Gene3D" id="1.25.40.10">
    <property type="entry name" value="Tetratricopeptide repeat domain"/>
    <property type="match status" value="1"/>
</dbReference>
<comment type="caution">
    <text evidence="4">The sequence shown here is derived from an EMBL/GenBank/DDBJ whole genome shotgun (WGS) entry which is preliminary data.</text>
</comment>
<evidence type="ECO:0000256" key="3">
    <source>
        <dbReference type="SAM" id="Phobius"/>
    </source>
</evidence>
<reference evidence="4 5" key="1">
    <citation type="submission" date="2021-05" db="EMBL/GenBank/DDBJ databases">
        <title>Genome Assembly of Synthetic Allotetraploid Brassica napus Reveals Homoeologous Exchanges between Subgenomes.</title>
        <authorList>
            <person name="Davis J.T."/>
        </authorList>
    </citation>
    <scope>NUCLEOTIDE SEQUENCE [LARGE SCALE GENOMIC DNA]</scope>
    <source>
        <strain evidence="5">cv. Da-Ae</strain>
        <tissue evidence="4">Seedling</tissue>
    </source>
</reference>
<dbReference type="Proteomes" id="UP000824890">
    <property type="component" value="Unassembled WGS sequence"/>
</dbReference>
<feature type="transmembrane region" description="Helical" evidence="3">
    <location>
        <begin position="386"/>
        <end position="413"/>
    </location>
</feature>
<evidence type="ECO:0000313" key="4">
    <source>
        <dbReference type="EMBL" id="KAH0869420.1"/>
    </source>
</evidence>
<keyword evidence="3" id="KW-0812">Transmembrane</keyword>
<feature type="repeat" description="PPR" evidence="2">
    <location>
        <begin position="45"/>
        <end position="79"/>
    </location>
</feature>
<evidence type="ECO:0000256" key="2">
    <source>
        <dbReference type="PROSITE-ProRule" id="PRU00708"/>
    </source>
</evidence>
<keyword evidence="1" id="KW-0677">Repeat</keyword>
<accession>A0ABQ7YMH1</accession>
<dbReference type="NCBIfam" id="TIGR00756">
    <property type="entry name" value="PPR"/>
    <property type="match status" value="1"/>
</dbReference>
<protein>
    <recommendedName>
        <fullName evidence="6">Pentatricopeptide repeat-containing protein</fullName>
    </recommendedName>
</protein>
<dbReference type="PROSITE" id="PS51375">
    <property type="entry name" value="PPR"/>
    <property type="match status" value="1"/>
</dbReference>
<gene>
    <name evidence="4" type="ORF">HID58_076442</name>
</gene>
<sequence length="423" mass="46190">MRCKNSANVFQNLSKGATLIHRLGFGRRPRLAVEVFDLLPDDQKGVAAYTALMDVYISAGSPEKAMKIFEEMREREIMPSVAGDKTSDFQREAALLKKQKKSLVANVHYRESVDVEEKVCDLLFARYLERERASLPSTSVVPLMTTALTGVSSPEPPDPPDPPDLTSAFTIPSTFVIFTISNLDLKIQIFRKMDLNSQIFKETFFPKDFGLTCLIVVFIRPFTEAHPSLTFTMSVTTGSRSQPSLQVIDLKLYVSILLASMISFECSLVPCSGKLASVRLSAYDCLPYLPFGLSGRVAGSSAPKIMYASMFVLLKGSSIWCFVASACDAELLIVKSASVAVSITGVRPVLVLSNSQSLSTVLSTIGVEFRGLLGDISCCLCVIVAPILWCYIILLCFAIVAADVLAGLALLLYDVKNFSSYGD</sequence>
<keyword evidence="3" id="KW-0472">Membrane</keyword>
<proteinExistence type="predicted"/>
<organism evidence="4 5">
    <name type="scientific">Brassica napus</name>
    <name type="common">Rape</name>
    <dbReference type="NCBI Taxonomy" id="3708"/>
    <lineage>
        <taxon>Eukaryota</taxon>
        <taxon>Viridiplantae</taxon>
        <taxon>Streptophyta</taxon>
        <taxon>Embryophyta</taxon>
        <taxon>Tracheophyta</taxon>
        <taxon>Spermatophyta</taxon>
        <taxon>Magnoliopsida</taxon>
        <taxon>eudicotyledons</taxon>
        <taxon>Gunneridae</taxon>
        <taxon>Pentapetalae</taxon>
        <taxon>rosids</taxon>
        <taxon>malvids</taxon>
        <taxon>Brassicales</taxon>
        <taxon>Brassicaceae</taxon>
        <taxon>Brassiceae</taxon>
        <taxon>Brassica</taxon>
    </lineage>
</organism>
<dbReference type="EMBL" id="JAGKQM010000017">
    <property type="protein sequence ID" value="KAH0869420.1"/>
    <property type="molecule type" value="Genomic_DNA"/>
</dbReference>
<name>A0ABQ7YMH1_BRANA</name>
<evidence type="ECO:0000256" key="1">
    <source>
        <dbReference type="ARBA" id="ARBA00022737"/>
    </source>
</evidence>
<keyword evidence="3" id="KW-1133">Transmembrane helix</keyword>
<evidence type="ECO:0000313" key="5">
    <source>
        <dbReference type="Proteomes" id="UP000824890"/>
    </source>
</evidence>
<evidence type="ECO:0008006" key="6">
    <source>
        <dbReference type="Google" id="ProtNLM"/>
    </source>
</evidence>
<keyword evidence="5" id="KW-1185">Reference proteome</keyword>
<dbReference type="InterPro" id="IPR002885">
    <property type="entry name" value="PPR_rpt"/>
</dbReference>
<dbReference type="InterPro" id="IPR011990">
    <property type="entry name" value="TPR-like_helical_dom_sf"/>
</dbReference>
<dbReference type="Pfam" id="PF13041">
    <property type="entry name" value="PPR_2"/>
    <property type="match status" value="1"/>
</dbReference>